<evidence type="ECO:0008006" key="5">
    <source>
        <dbReference type="Google" id="ProtNLM"/>
    </source>
</evidence>
<dbReference type="EMBL" id="CM031826">
    <property type="protein sequence ID" value="KAG6726548.1"/>
    <property type="molecule type" value="Genomic_DNA"/>
</dbReference>
<dbReference type="AlphaFoldDB" id="A0A922JZ55"/>
<protein>
    <recommendedName>
        <fullName evidence="5">ARM repeat superfamily protein</fullName>
    </recommendedName>
</protein>
<dbReference type="Proteomes" id="UP000811246">
    <property type="component" value="Chromosome 2"/>
</dbReference>
<dbReference type="PANTHER" id="PTHR46562">
    <property type="entry name" value="SERINE/THREONINE-KINASE ULK4-LIKE PROTEIN-RELATED"/>
    <property type="match status" value="1"/>
</dbReference>
<reference evidence="3" key="1">
    <citation type="submission" date="2021-01" db="EMBL/GenBank/DDBJ databases">
        <authorList>
            <person name="Lovell J.T."/>
            <person name="Bentley N."/>
            <person name="Bhattarai G."/>
            <person name="Jenkins J.W."/>
            <person name="Sreedasyam A."/>
            <person name="Alarcon Y."/>
            <person name="Bock C."/>
            <person name="Boston L."/>
            <person name="Carlson J."/>
            <person name="Cervantes K."/>
            <person name="Clermont K."/>
            <person name="Krom N."/>
            <person name="Kubenka K."/>
            <person name="Mamidi S."/>
            <person name="Mattison C."/>
            <person name="Monteros M."/>
            <person name="Pisani C."/>
            <person name="Plott C."/>
            <person name="Rajasekar S."/>
            <person name="Rhein H.S."/>
            <person name="Rohla C."/>
            <person name="Song M."/>
            <person name="Hilaire R.S."/>
            <person name="Shu S."/>
            <person name="Wells L."/>
            <person name="Wang X."/>
            <person name="Webber J."/>
            <person name="Heerema R.J."/>
            <person name="Klein P."/>
            <person name="Conner P."/>
            <person name="Grauke L."/>
            <person name="Grimwood J."/>
            <person name="Schmutz J."/>
            <person name="Randall J.J."/>
        </authorList>
    </citation>
    <scope>NUCLEOTIDE SEQUENCE</scope>
    <source>
        <tissue evidence="3">Leaf</tissue>
    </source>
</reference>
<proteinExistence type="predicted"/>
<evidence type="ECO:0000256" key="1">
    <source>
        <dbReference type="SAM" id="MobiDB-lite"/>
    </source>
</evidence>
<dbReference type="GO" id="GO:0000914">
    <property type="term" value="P:phragmoplast assembly"/>
    <property type="evidence" value="ECO:0007669"/>
    <property type="project" value="InterPro"/>
</dbReference>
<name>A0A922JZ55_CARIL</name>
<dbReference type="InterPro" id="IPR044591">
    <property type="entry name" value="RUK"/>
</dbReference>
<keyword evidence="2" id="KW-0812">Transmembrane</keyword>
<keyword evidence="2" id="KW-0472">Membrane</keyword>
<sequence length="247" mass="27266">MLLVKMLRQSKASALRVQLASLVGLLIRHLTFIEDDLANSGILGSLADGLRDKQEKVRRLSMAALGEFLFYISTQNDHSRNNNPPESPSKDTKSTSGWQVLNTLISLVSSILRKGEDDVTQPCALRTTENISSQGGQWAARFTSQDVISNLSYIYRGAGKQESIRLSAGSCLVRLVHFSPANIELVTERLSFKDIVSGLLKGTPREQQISLNLLNMAMLEAICTLILAGIFYLLWKIGTFSRPCVSH</sequence>
<feature type="transmembrane region" description="Helical" evidence="2">
    <location>
        <begin position="213"/>
        <end position="235"/>
    </location>
</feature>
<evidence type="ECO:0000256" key="2">
    <source>
        <dbReference type="SAM" id="Phobius"/>
    </source>
</evidence>
<dbReference type="GO" id="GO:0008017">
    <property type="term" value="F:microtubule binding"/>
    <property type="evidence" value="ECO:0007669"/>
    <property type="project" value="InterPro"/>
</dbReference>
<gene>
    <name evidence="3" type="ORF">I3842_02G086100</name>
</gene>
<keyword evidence="2" id="KW-1133">Transmembrane helix</keyword>
<evidence type="ECO:0000313" key="3">
    <source>
        <dbReference type="EMBL" id="KAG6726548.1"/>
    </source>
</evidence>
<evidence type="ECO:0000313" key="4">
    <source>
        <dbReference type="Proteomes" id="UP000811246"/>
    </source>
</evidence>
<comment type="caution">
    <text evidence="3">The sequence shown here is derived from an EMBL/GenBank/DDBJ whole genome shotgun (WGS) entry which is preliminary data.</text>
</comment>
<dbReference type="PANTHER" id="PTHR46562:SF1">
    <property type="entry name" value="SERINE_THREONINE-PROTEIN KINASE ULK4"/>
    <property type="match status" value="1"/>
</dbReference>
<organism evidence="3 4">
    <name type="scientific">Carya illinoinensis</name>
    <name type="common">Pecan</name>
    <dbReference type="NCBI Taxonomy" id="32201"/>
    <lineage>
        <taxon>Eukaryota</taxon>
        <taxon>Viridiplantae</taxon>
        <taxon>Streptophyta</taxon>
        <taxon>Embryophyta</taxon>
        <taxon>Tracheophyta</taxon>
        <taxon>Spermatophyta</taxon>
        <taxon>Magnoliopsida</taxon>
        <taxon>eudicotyledons</taxon>
        <taxon>Gunneridae</taxon>
        <taxon>Pentapetalae</taxon>
        <taxon>rosids</taxon>
        <taxon>fabids</taxon>
        <taxon>Fagales</taxon>
        <taxon>Juglandaceae</taxon>
        <taxon>Carya</taxon>
    </lineage>
</organism>
<accession>A0A922JZ55</accession>
<feature type="region of interest" description="Disordered" evidence="1">
    <location>
        <begin position="76"/>
        <end position="95"/>
    </location>
</feature>